<keyword evidence="4" id="KW-1185">Reference proteome</keyword>
<proteinExistence type="predicted"/>
<sequence>MNIPRRSWIVAAPATVSLCALALSGCASTSAAGSGGATGGATGTSGVSAAKATSAEDLGGMDALVKAAKAEGQLNVITLPRDWANYGTLMDNFTKKYGIKITDANPDGSSADEITAIKTLKSQATAPDTVDIGQAFAFSGTSEGLFAPYKVATWNDIPDSLKDAEGHWVNDYGGYVSIGCDTAKVTTCPSTLAALDDPAYKNKVALNGDPTKANAAFNAVWATSLAKGGSFDNIQPGIDFFGKLKKDGIYVPVQATAATIQSGETPIVLDWDYLNAAKAEKVSTFKTVVPTDAKLPGYYAQAISVYAPHPAAARLWQEYLFSVEGQNGFLQGFARPAAMTAMTKAGTIDSAAAAKLPEVSGDPVFPSQDQVTKAKAALTQNWSAAVS</sequence>
<comment type="caution">
    <text evidence="3">The sequence shown here is derived from an EMBL/GenBank/DDBJ whole genome shotgun (WGS) entry which is preliminary data.</text>
</comment>
<feature type="signal peptide" evidence="2">
    <location>
        <begin position="1"/>
        <end position="22"/>
    </location>
</feature>
<dbReference type="PROSITE" id="PS51257">
    <property type="entry name" value="PROKAR_LIPOPROTEIN"/>
    <property type="match status" value="1"/>
</dbReference>
<dbReference type="PANTHER" id="PTHR30006:SF2">
    <property type="entry name" value="ABC TRANSPORTER SUBSTRATE-BINDING PROTEIN"/>
    <property type="match status" value="1"/>
</dbReference>
<evidence type="ECO:0000313" key="3">
    <source>
        <dbReference type="EMBL" id="MFC6714698.1"/>
    </source>
</evidence>
<protein>
    <submittedName>
        <fullName evidence="3">ABC transporter substrate-binding protein</fullName>
    </submittedName>
</protein>
<dbReference type="Pfam" id="PF13343">
    <property type="entry name" value="SBP_bac_6"/>
    <property type="match status" value="1"/>
</dbReference>
<dbReference type="PANTHER" id="PTHR30006">
    <property type="entry name" value="THIAMINE-BINDING PERIPLASMIC PROTEIN-RELATED"/>
    <property type="match status" value="1"/>
</dbReference>
<dbReference type="EMBL" id="JBHSWJ010000002">
    <property type="protein sequence ID" value="MFC6714698.1"/>
    <property type="molecule type" value="Genomic_DNA"/>
</dbReference>
<dbReference type="Proteomes" id="UP001596356">
    <property type="component" value="Unassembled WGS sequence"/>
</dbReference>
<accession>A0ABW2AV62</accession>
<feature type="chain" id="PRO_5047501314" evidence="2">
    <location>
        <begin position="23"/>
        <end position="387"/>
    </location>
</feature>
<keyword evidence="1 2" id="KW-0732">Signal</keyword>
<dbReference type="RefSeq" id="WP_377823288.1">
    <property type="nucleotide sequence ID" value="NZ_JBHSWJ010000002.1"/>
</dbReference>
<organism evidence="3 4">
    <name type="scientific">Branchiibius cervicis</name>
    <dbReference type="NCBI Taxonomy" id="908252"/>
    <lineage>
        <taxon>Bacteria</taxon>
        <taxon>Bacillati</taxon>
        <taxon>Actinomycetota</taxon>
        <taxon>Actinomycetes</taxon>
        <taxon>Micrococcales</taxon>
        <taxon>Dermacoccaceae</taxon>
        <taxon>Branchiibius</taxon>
    </lineage>
</organism>
<evidence type="ECO:0000256" key="1">
    <source>
        <dbReference type="ARBA" id="ARBA00022729"/>
    </source>
</evidence>
<gene>
    <name evidence="3" type="ORF">ACFQBT_13085</name>
</gene>
<reference evidence="4" key="1">
    <citation type="journal article" date="2019" name="Int. J. Syst. Evol. Microbiol.">
        <title>The Global Catalogue of Microorganisms (GCM) 10K type strain sequencing project: providing services to taxonomists for standard genome sequencing and annotation.</title>
        <authorList>
            <consortium name="The Broad Institute Genomics Platform"/>
            <consortium name="The Broad Institute Genome Sequencing Center for Infectious Disease"/>
            <person name="Wu L."/>
            <person name="Ma J."/>
        </authorList>
    </citation>
    <scope>NUCLEOTIDE SEQUENCE [LARGE SCALE GENOMIC DNA]</scope>
    <source>
        <strain evidence="4">NBRC 106593</strain>
    </source>
</reference>
<name>A0ABW2AV62_9MICO</name>
<dbReference type="Gene3D" id="3.40.190.10">
    <property type="entry name" value="Periplasmic binding protein-like II"/>
    <property type="match status" value="2"/>
</dbReference>
<evidence type="ECO:0000256" key="2">
    <source>
        <dbReference type="SAM" id="SignalP"/>
    </source>
</evidence>
<dbReference type="SUPFAM" id="SSF53850">
    <property type="entry name" value="Periplasmic binding protein-like II"/>
    <property type="match status" value="1"/>
</dbReference>
<evidence type="ECO:0000313" key="4">
    <source>
        <dbReference type="Proteomes" id="UP001596356"/>
    </source>
</evidence>